<evidence type="ECO:0000256" key="1">
    <source>
        <dbReference type="ARBA" id="ARBA00004141"/>
    </source>
</evidence>
<evidence type="ECO:0000256" key="7">
    <source>
        <dbReference type="SAM" id="Phobius"/>
    </source>
</evidence>
<gene>
    <name evidence="8" type="ordered locus">Haur_2066</name>
</gene>
<dbReference type="Gene3D" id="1.10.3470.10">
    <property type="entry name" value="ABC transporter involved in vitamin B12 uptake, BtuC"/>
    <property type="match status" value="1"/>
</dbReference>
<feature type="transmembrane region" description="Helical" evidence="7">
    <location>
        <begin position="48"/>
        <end position="81"/>
    </location>
</feature>
<evidence type="ECO:0000256" key="5">
    <source>
        <dbReference type="ARBA" id="ARBA00023136"/>
    </source>
</evidence>
<keyword evidence="6" id="KW-0813">Transport</keyword>
<name>A9AW57_HERA2</name>
<evidence type="ECO:0000256" key="2">
    <source>
        <dbReference type="ARBA" id="ARBA00008034"/>
    </source>
</evidence>
<dbReference type="KEGG" id="hau:Haur_2066"/>
<protein>
    <submittedName>
        <fullName evidence="8">ABC-3 protein</fullName>
    </submittedName>
</protein>
<comment type="subcellular location">
    <subcellularLocation>
        <location evidence="6">Cell membrane</location>
        <topology evidence="6">Multi-pass membrane protein</topology>
    </subcellularLocation>
    <subcellularLocation>
        <location evidence="1">Membrane</location>
        <topology evidence="1">Multi-pass membrane protein</topology>
    </subcellularLocation>
</comment>
<dbReference type="GO" id="GO:0043190">
    <property type="term" value="C:ATP-binding cassette (ABC) transporter complex"/>
    <property type="evidence" value="ECO:0007669"/>
    <property type="project" value="InterPro"/>
</dbReference>
<dbReference type="HOGENOM" id="CLU_028808_4_0_0"/>
<dbReference type="AlphaFoldDB" id="A9AW57"/>
<reference evidence="8 9" key="1">
    <citation type="journal article" date="2011" name="Stand. Genomic Sci.">
        <title>Complete genome sequence of the filamentous gliding predatory bacterium Herpetosiphon aurantiacus type strain (114-95(T)).</title>
        <authorList>
            <person name="Kiss H."/>
            <person name="Nett M."/>
            <person name="Domin N."/>
            <person name="Martin K."/>
            <person name="Maresca J.A."/>
            <person name="Copeland A."/>
            <person name="Lapidus A."/>
            <person name="Lucas S."/>
            <person name="Berry K.W."/>
            <person name="Glavina Del Rio T."/>
            <person name="Dalin E."/>
            <person name="Tice H."/>
            <person name="Pitluck S."/>
            <person name="Richardson P."/>
            <person name="Bruce D."/>
            <person name="Goodwin L."/>
            <person name="Han C."/>
            <person name="Detter J.C."/>
            <person name="Schmutz J."/>
            <person name="Brettin T."/>
            <person name="Land M."/>
            <person name="Hauser L."/>
            <person name="Kyrpides N.C."/>
            <person name="Ivanova N."/>
            <person name="Goker M."/>
            <person name="Woyke T."/>
            <person name="Klenk H.P."/>
            <person name="Bryant D.A."/>
        </authorList>
    </citation>
    <scope>NUCLEOTIDE SEQUENCE [LARGE SCALE GENOMIC DNA]</scope>
    <source>
        <strain evidence="9">ATCC 23779 / DSM 785 / 114-95</strain>
    </source>
</reference>
<dbReference type="FunFam" id="1.10.3470.10:FF:000003">
    <property type="entry name" value="Iron ABC transporter permease SitD"/>
    <property type="match status" value="1"/>
</dbReference>
<evidence type="ECO:0000256" key="4">
    <source>
        <dbReference type="ARBA" id="ARBA00022989"/>
    </source>
</evidence>
<dbReference type="GO" id="GO:0055085">
    <property type="term" value="P:transmembrane transport"/>
    <property type="evidence" value="ECO:0007669"/>
    <property type="project" value="InterPro"/>
</dbReference>
<evidence type="ECO:0000256" key="6">
    <source>
        <dbReference type="RuleBase" id="RU003943"/>
    </source>
</evidence>
<feature type="transmembrane region" description="Helical" evidence="7">
    <location>
        <begin position="245"/>
        <end position="266"/>
    </location>
</feature>
<evidence type="ECO:0000313" key="9">
    <source>
        <dbReference type="Proteomes" id="UP000000787"/>
    </source>
</evidence>
<dbReference type="GO" id="GO:0010043">
    <property type="term" value="P:response to zinc ion"/>
    <property type="evidence" value="ECO:0007669"/>
    <property type="project" value="TreeGrafter"/>
</dbReference>
<dbReference type="eggNOG" id="COG1108">
    <property type="taxonomic scope" value="Bacteria"/>
</dbReference>
<dbReference type="EMBL" id="CP000875">
    <property type="protein sequence ID" value="ABX04707.1"/>
    <property type="molecule type" value="Genomic_DNA"/>
</dbReference>
<dbReference type="SUPFAM" id="SSF81345">
    <property type="entry name" value="ABC transporter involved in vitamin B12 uptake, BtuC"/>
    <property type="match status" value="1"/>
</dbReference>
<organism evidence="8 9">
    <name type="scientific">Herpetosiphon aurantiacus (strain ATCC 23779 / DSM 785 / 114-95)</name>
    <dbReference type="NCBI Taxonomy" id="316274"/>
    <lineage>
        <taxon>Bacteria</taxon>
        <taxon>Bacillati</taxon>
        <taxon>Chloroflexota</taxon>
        <taxon>Chloroflexia</taxon>
        <taxon>Herpetosiphonales</taxon>
        <taxon>Herpetosiphonaceae</taxon>
        <taxon>Herpetosiphon</taxon>
    </lineage>
</organism>
<dbReference type="Pfam" id="PF00950">
    <property type="entry name" value="ABC-3"/>
    <property type="match status" value="1"/>
</dbReference>
<keyword evidence="4 7" id="KW-1133">Transmembrane helix</keyword>
<dbReference type="CDD" id="cd06550">
    <property type="entry name" value="TM_ABC_iron-siderophores_like"/>
    <property type="match status" value="1"/>
</dbReference>
<dbReference type="Proteomes" id="UP000000787">
    <property type="component" value="Chromosome"/>
</dbReference>
<dbReference type="InterPro" id="IPR037294">
    <property type="entry name" value="ABC_BtuC-like"/>
</dbReference>
<evidence type="ECO:0000256" key="3">
    <source>
        <dbReference type="ARBA" id="ARBA00022692"/>
    </source>
</evidence>
<keyword evidence="3 6" id="KW-0812">Transmembrane</keyword>
<dbReference type="STRING" id="316274.Haur_2066"/>
<proteinExistence type="inferred from homology"/>
<feature type="transmembrane region" description="Helical" evidence="7">
    <location>
        <begin position="122"/>
        <end position="153"/>
    </location>
</feature>
<feature type="transmembrane region" description="Helical" evidence="7">
    <location>
        <begin position="12"/>
        <end position="36"/>
    </location>
</feature>
<comment type="similarity">
    <text evidence="2 6">Belongs to the ABC-3 integral membrane protein family.</text>
</comment>
<feature type="transmembrane region" description="Helical" evidence="7">
    <location>
        <begin position="93"/>
        <end position="110"/>
    </location>
</feature>
<dbReference type="PANTHER" id="PTHR30477:SF13">
    <property type="entry name" value="IRON TRANSPORT SYSTEM MEMBRANE PROTEIN HI_0360-RELATED"/>
    <property type="match status" value="1"/>
</dbReference>
<dbReference type="GO" id="GO:0071281">
    <property type="term" value="P:cellular response to iron ion"/>
    <property type="evidence" value="ECO:0007669"/>
    <property type="project" value="UniProtKB-ARBA"/>
</dbReference>
<dbReference type="InterPro" id="IPR001626">
    <property type="entry name" value="ABC_TroCD"/>
</dbReference>
<evidence type="ECO:0000313" key="8">
    <source>
        <dbReference type="EMBL" id="ABX04707.1"/>
    </source>
</evidence>
<keyword evidence="5 7" id="KW-0472">Membrane</keyword>
<accession>A9AW57</accession>
<dbReference type="PANTHER" id="PTHR30477">
    <property type="entry name" value="ABC-TRANSPORTER METAL-BINDING PROTEIN"/>
    <property type="match status" value="1"/>
</dbReference>
<feature type="transmembrane region" description="Helical" evidence="7">
    <location>
        <begin position="218"/>
        <end position="239"/>
    </location>
</feature>
<dbReference type="InParanoid" id="A9AW57"/>
<sequence length="304" mass="32090">MDWLIEPLRYTFFLRGMVVGMLMGLTCGVLGCFVVLRGMAFIGDALAHAVLPGVVLAYMGGISMVLGALGAGLFAALLISLISRTDYIREDTAIGIVFTGAFALGIVLLSRMRGYARDLTHFLFGNILGIAPSDLLLTGLVTASVLGAIGLWYRPLMIMTFDPTHAKAIGLRLGRWHAGLMVLLALTIVSGIQAVGVVLVAALLVTPAATARLLTNRLPTMIGLAALFGSSSAILGLYASYMLSIASGGVVVLASTGVFAVVFLLAPTHGIVSRRIRQWWPRFTQTPDVITNEANSETGIDPGD</sequence>
<feature type="transmembrane region" description="Helical" evidence="7">
    <location>
        <begin position="180"/>
        <end position="206"/>
    </location>
</feature>
<dbReference type="BioCyc" id="HAUR316274:GHYA-2094-MONOMER"/>
<keyword evidence="9" id="KW-1185">Reference proteome</keyword>